<evidence type="ECO:0000256" key="2">
    <source>
        <dbReference type="SAM" id="Phobius"/>
    </source>
</evidence>
<dbReference type="RefSeq" id="WP_200275345.1">
    <property type="nucleotide sequence ID" value="NZ_CP066802.1"/>
</dbReference>
<evidence type="ECO:0000256" key="1">
    <source>
        <dbReference type="SAM" id="MobiDB-lite"/>
    </source>
</evidence>
<feature type="transmembrane region" description="Helical" evidence="2">
    <location>
        <begin position="12"/>
        <end position="31"/>
    </location>
</feature>
<feature type="compositionally biased region" description="Gly residues" evidence="1">
    <location>
        <begin position="182"/>
        <end position="197"/>
    </location>
</feature>
<feature type="region of interest" description="Disordered" evidence="1">
    <location>
        <begin position="114"/>
        <end position="144"/>
    </location>
</feature>
<keyword evidence="2" id="KW-1133">Transmembrane helix</keyword>
<name>A0A7T7M8X1_9ACTO</name>
<accession>A0A7T7M8X1</accession>
<proteinExistence type="predicted"/>
<evidence type="ECO:0008006" key="5">
    <source>
        <dbReference type="Google" id="ProtNLM"/>
    </source>
</evidence>
<dbReference type="Proteomes" id="UP000595895">
    <property type="component" value="Chromosome"/>
</dbReference>
<keyword evidence="4" id="KW-1185">Reference proteome</keyword>
<organism evidence="3 4">
    <name type="scientific">Actinomyces weissii</name>
    <dbReference type="NCBI Taxonomy" id="675090"/>
    <lineage>
        <taxon>Bacteria</taxon>
        <taxon>Bacillati</taxon>
        <taxon>Actinomycetota</taxon>
        <taxon>Actinomycetes</taxon>
        <taxon>Actinomycetales</taxon>
        <taxon>Actinomycetaceae</taxon>
        <taxon>Actinomyces</taxon>
    </lineage>
</organism>
<dbReference type="AlphaFoldDB" id="A0A7T7M8X1"/>
<evidence type="ECO:0000313" key="4">
    <source>
        <dbReference type="Proteomes" id="UP000595895"/>
    </source>
</evidence>
<evidence type="ECO:0000313" key="3">
    <source>
        <dbReference type="EMBL" id="QQM67071.1"/>
    </source>
</evidence>
<dbReference type="KEGG" id="awe:JG540_08520"/>
<gene>
    <name evidence="3" type="ORF">JG540_08520</name>
</gene>
<feature type="region of interest" description="Disordered" evidence="1">
    <location>
        <begin position="178"/>
        <end position="224"/>
    </location>
</feature>
<keyword evidence="2" id="KW-0812">Transmembrane</keyword>
<dbReference type="EMBL" id="CP066802">
    <property type="protein sequence ID" value="QQM67071.1"/>
    <property type="molecule type" value="Genomic_DNA"/>
</dbReference>
<feature type="transmembrane region" description="Helical" evidence="2">
    <location>
        <begin position="37"/>
        <end position="58"/>
    </location>
</feature>
<protein>
    <recommendedName>
        <fullName evidence="5">PH domain-containing protein</fullName>
    </recommendedName>
</protein>
<feature type="transmembrane region" description="Helical" evidence="2">
    <location>
        <begin position="235"/>
        <end position="254"/>
    </location>
</feature>
<sequence length="255" mass="27402">MPTVIIRSRLARAGAALTAVAAAWVVAYVWWKDGFHVGLTAAGWALLLLVVVWAMWWAPDVVLREQGLLVRNTWLRHEVDWRQLEQCRARWFLEIVLKDGGVVRVAAAPRSGGLRSSWHASRNLGRKPGPGAEHRTVPPELLEPSEQVRRATLDCVAAGDLIEAYAERTQERRVLGRLAAGPGSGTGGRGRGVGTGARAGEAEREGLSGPPNKTLSEAPGGLPNARPAVRRSWRLLPVVATAAGLGLLLLGQLLA</sequence>
<keyword evidence="2" id="KW-0472">Membrane</keyword>
<reference evidence="3 4" key="1">
    <citation type="submission" date="2020-12" db="EMBL/GenBank/DDBJ databases">
        <authorList>
            <person name="Zhou J."/>
        </authorList>
    </citation>
    <scope>NUCLEOTIDE SEQUENCE [LARGE SCALE GENOMIC DNA]</scope>
    <source>
        <strain evidence="3 4">CCUG 61299</strain>
    </source>
</reference>